<sequence>MPSPAPNSSGAPDAPHSPAPSSPSAADVGTQWAAHHPGLDTSPMELIGLLKHATGLLNRSVEPLYAGAPLTAPELDMLIPLRHATEPFIARSLAERLGLSRAGVSKTLGRLEQRGFIARTPNPADRRAALVTITEAGAKAVDELFPRQLSVEIGLLHGLGEDREWVTEALRRLVAAMEARTDRG</sequence>
<dbReference type="InterPro" id="IPR000835">
    <property type="entry name" value="HTH_MarR-typ"/>
</dbReference>
<dbReference type="PROSITE" id="PS50995">
    <property type="entry name" value="HTH_MARR_2"/>
    <property type="match status" value="1"/>
</dbReference>
<evidence type="ECO:0000313" key="4">
    <source>
        <dbReference type="Proteomes" id="UP001490365"/>
    </source>
</evidence>
<evidence type="ECO:0000256" key="1">
    <source>
        <dbReference type="SAM" id="MobiDB-lite"/>
    </source>
</evidence>
<dbReference type="PANTHER" id="PTHR33164">
    <property type="entry name" value="TRANSCRIPTIONAL REGULATOR, MARR FAMILY"/>
    <property type="match status" value="1"/>
</dbReference>
<proteinExistence type="predicted"/>
<keyword evidence="4" id="KW-1185">Reference proteome</keyword>
<dbReference type="InterPro" id="IPR036388">
    <property type="entry name" value="WH-like_DNA-bd_sf"/>
</dbReference>
<evidence type="ECO:0000259" key="2">
    <source>
        <dbReference type="PROSITE" id="PS50995"/>
    </source>
</evidence>
<comment type="caution">
    <text evidence="3">The sequence shown here is derived from an EMBL/GenBank/DDBJ whole genome shotgun (WGS) entry which is preliminary data.</text>
</comment>
<dbReference type="Pfam" id="PF12802">
    <property type="entry name" value="MarR_2"/>
    <property type="match status" value="1"/>
</dbReference>
<dbReference type="SMART" id="SM00347">
    <property type="entry name" value="HTH_MARR"/>
    <property type="match status" value="1"/>
</dbReference>
<name>A0ABV1TV95_9ACTN</name>
<protein>
    <submittedName>
        <fullName evidence="3">MarR family transcriptional regulator</fullName>
    </submittedName>
</protein>
<dbReference type="SUPFAM" id="SSF46785">
    <property type="entry name" value="Winged helix' DNA-binding domain"/>
    <property type="match status" value="1"/>
</dbReference>
<dbReference type="PRINTS" id="PR00598">
    <property type="entry name" value="HTHMARR"/>
</dbReference>
<dbReference type="Gene3D" id="1.10.10.10">
    <property type="entry name" value="Winged helix-like DNA-binding domain superfamily/Winged helix DNA-binding domain"/>
    <property type="match status" value="1"/>
</dbReference>
<organism evidence="3 4">
    <name type="scientific">Streptomyces sp. 900105755</name>
    <dbReference type="NCBI Taxonomy" id="3154389"/>
    <lineage>
        <taxon>Bacteria</taxon>
        <taxon>Bacillati</taxon>
        <taxon>Actinomycetota</taxon>
        <taxon>Actinomycetes</taxon>
        <taxon>Kitasatosporales</taxon>
        <taxon>Streptomycetaceae</taxon>
        <taxon>Streptomyces</taxon>
    </lineage>
</organism>
<dbReference type="InterPro" id="IPR036390">
    <property type="entry name" value="WH_DNA-bd_sf"/>
</dbReference>
<dbReference type="EMBL" id="JBEOZM010000039">
    <property type="protein sequence ID" value="MER6273958.1"/>
    <property type="molecule type" value="Genomic_DNA"/>
</dbReference>
<dbReference type="Proteomes" id="UP001490365">
    <property type="component" value="Unassembled WGS sequence"/>
</dbReference>
<dbReference type="RefSeq" id="WP_351962192.1">
    <property type="nucleotide sequence ID" value="NZ_JBEOZM010000039.1"/>
</dbReference>
<gene>
    <name evidence="3" type="ORF">ABT211_42905</name>
</gene>
<evidence type="ECO:0000313" key="3">
    <source>
        <dbReference type="EMBL" id="MER6273958.1"/>
    </source>
</evidence>
<dbReference type="PANTHER" id="PTHR33164:SF104">
    <property type="entry name" value="TRANSCRIPTIONAL REGULATORY PROTEIN"/>
    <property type="match status" value="1"/>
</dbReference>
<accession>A0ABV1TV95</accession>
<feature type="region of interest" description="Disordered" evidence="1">
    <location>
        <begin position="1"/>
        <end position="29"/>
    </location>
</feature>
<dbReference type="InterPro" id="IPR039422">
    <property type="entry name" value="MarR/SlyA-like"/>
</dbReference>
<feature type="domain" description="HTH marR-type" evidence="2">
    <location>
        <begin position="43"/>
        <end position="179"/>
    </location>
</feature>
<reference evidence="3 4" key="1">
    <citation type="submission" date="2024-06" db="EMBL/GenBank/DDBJ databases">
        <title>The Natural Products Discovery Center: Release of the First 8490 Sequenced Strains for Exploring Actinobacteria Biosynthetic Diversity.</title>
        <authorList>
            <person name="Kalkreuter E."/>
            <person name="Kautsar S.A."/>
            <person name="Yang D."/>
            <person name="Bader C.D."/>
            <person name="Teijaro C.N."/>
            <person name="Fluegel L."/>
            <person name="Davis C.M."/>
            <person name="Simpson J.R."/>
            <person name="Lauterbach L."/>
            <person name="Steele A.D."/>
            <person name="Gui C."/>
            <person name="Meng S."/>
            <person name="Li G."/>
            <person name="Viehrig K."/>
            <person name="Ye F."/>
            <person name="Su P."/>
            <person name="Kiefer A.F."/>
            <person name="Nichols A."/>
            <person name="Cepeda A.J."/>
            <person name="Yan W."/>
            <person name="Fan B."/>
            <person name="Jiang Y."/>
            <person name="Adhikari A."/>
            <person name="Zheng C.-J."/>
            <person name="Schuster L."/>
            <person name="Cowan T.M."/>
            <person name="Smanski M.J."/>
            <person name="Chevrette M.G."/>
            <person name="De Carvalho L.P.S."/>
            <person name="Shen B."/>
        </authorList>
    </citation>
    <scope>NUCLEOTIDE SEQUENCE [LARGE SCALE GENOMIC DNA]</scope>
    <source>
        <strain evidence="3 4">NPDC001694</strain>
    </source>
</reference>